<comment type="caution">
    <text evidence="1">The sequence shown here is derived from an EMBL/GenBank/DDBJ whole genome shotgun (WGS) entry which is preliminary data.</text>
</comment>
<keyword evidence="2" id="KW-1185">Reference proteome</keyword>
<sequence length="92" mass="10216">MQPHQRNGSAQVLVETLHALSFERYSMLCGHCHSCGGIEGLSGLEHGVHDDRKLSCDSHSSSFETDPLPELNPHVRKELCTELRMRMTDAAS</sequence>
<evidence type="ECO:0000313" key="2">
    <source>
        <dbReference type="Proteomes" id="UP001250791"/>
    </source>
</evidence>
<gene>
    <name evidence="1" type="ORF">J2W52_005680</name>
</gene>
<name>A0ABU1T014_9HYPH</name>
<reference evidence="1 2" key="1">
    <citation type="submission" date="2023-07" db="EMBL/GenBank/DDBJ databases">
        <title>Sorghum-associated microbial communities from plants grown in Nebraska, USA.</title>
        <authorList>
            <person name="Schachtman D."/>
        </authorList>
    </citation>
    <scope>NUCLEOTIDE SEQUENCE [LARGE SCALE GENOMIC DNA]</scope>
    <source>
        <strain evidence="1 2">3199</strain>
    </source>
</reference>
<accession>A0ABU1T014</accession>
<proteinExistence type="predicted"/>
<dbReference type="Proteomes" id="UP001250791">
    <property type="component" value="Unassembled WGS sequence"/>
</dbReference>
<evidence type="ECO:0000313" key="1">
    <source>
        <dbReference type="EMBL" id="MDR6904047.1"/>
    </source>
</evidence>
<organism evidence="1 2">
    <name type="scientific">Rhizobium miluonense</name>
    <dbReference type="NCBI Taxonomy" id="411945"/>
    <lineage>
        <taxon>Bacteria</taxon>
        <taxon>Pseudomonadati</taxon>
        <taxon>Pseudomonadota</taxon>
        <taxon>Alphaproteobacteria</taxon>
        <taxon>Hyphomicrobiales</taxon>
        <taxon>Rhizobiaceae</taxon>
        <taxon>Rhizobium/Agrobacterium group</taxon>
        <taxon>Rhizobium</taxon>
    </lineage>
</organism>
<protein>
    <submittedName>
        <fullName evidence="1">Uncharacterized protein</fullName>
    </submittedName>
</protein>
<dbReference type="EMBL" id="JAVDUP010000012">
    <property type="protein sequence ID" value="MDR6904047.1"/>
    <property type="molecule type" value="Genomic_DNA"/>
</dbReference>